<accession>A0ABT0X6B1</accession>
<evidence type="ECO:0000313" key="6">
    <source>
        <dbReference type="EMBL" id="MCM2577805.1"/>
    </source>
</evidence>
<organism evidence="6 7">
    <name type="scientific">Streptomyces meridianus</name>
    <dbReference type="NCBI Taxonomy" id="2938945"/>
    <lineage>
        <taxon>Bacteria</taxon>
        <taxon>Bacillati</taxon>
        <taxon>Actinomycetota</taxon>
        <taxon>Actinomycetes</taxon>
        <taxon>Kitasatosporales</taxon>
        <taxon>Streptomycetaceae</taxon>
        <taxon>Streptomyces</taxon>
    </lineage>
</organism>
<dbReference type="Pfam" id="PF00440">
    <property type="entry name" value="TetR_N"/>
    <property type="match status" value="1"/>
</dbReference>
<dbReference type="SUPFAM" id="SSF46689">
    <property type="entry name" value="Homeodomain-like"/>
    <property type="match status" value="1"/>
</dbReference>
<dbReference type="InterPro" id="IPR036271">
    <property type="entry name" value="Tet_transcr_reg_TetR-rel_C_sf"/>
</dbReference>
<evidence type="ECO:0000256" key="2">
    <source>
        <dbReference type="ARBA" id="ARBA00023125"/>
    </source>
</evidence>
<dbReference type="InterPro" id="IPR001647">
    <property type="entry name" value="HTH_TetR"/>
</dbReference>
<feature type="domain" description="HTH tetR-type" evidence="5">
    <location>
        <begin position="18"/>
        <end position="78"/>
    </location>
</feature>
<keyword evidence="2 4" id="KW-0238">DNA-binding</keyword>
<dbReference type="PANTHER" id="PTHR30055">
    <property type="entry name" value="HTH-TYPE TRANSCRIPTIONAL REGULATOR RUTR"/>
    <property type="match status" value="1"/>
</dbReference>
<evidence type="ECO:0000256" key="1">
    <source>
        <dbReference type="ARBA" id="ARBA00023015"/>
    </source>
</evidence>
<dbReference type="PROSITE" id="PS50977">
    <property type="entry name" value="HTH_TETR_2"/>
    <property type="match status" value="1"/>
</dbReference>
<dbReference type="PANTHER" id="PTHR30055:SF148">
    <property type="entry name" value="TETR-FAMILY TRANSCRIPTIONAL REGULATOR"/>
    <property type="match status" value="1"/>
</dbReference>
<dbReference type="Proteomes" id="UP001167160">
    <property type="component" value="Unassembled WGS sequence"/>
</dbReference>
<keyword evidence="3" id="KW-0804">Transcription</keyword>
<keyword evidence="7" id="KW-1185">Reference proteome</keyword>
<feature type="DNA-binding region" description="H-T-H motif" evidence="4">
    <location>
        <begin position="41"/>
        <end position="60"/>
    </location>
</feature>
<dbReference type="EMBL" id="JAMQGM010000022">
    <property type="protein sequence ID" value="MCM2577805.1"/>
    <property type="molecule type" value="Genomic_DNA"/>
</dbReference>
<evidence type="ECO:0000256" key="3">
    <source>
        <dbReference type="ARBA" id="ARBA00023163"/>
    </source>
</evidence>
<sequence length="198" mass="21127">METTDADGCRGRGRRRCPDKGAAILAATLTLLAEQGFARMTLEGVARAAGVSKATLHLRFRSKSALAAAALRTLRHDAAPPDTGDVSADVVARLADFAATLTQARGTTLIGACLAEQAHTPELLELFREHAVRPRREAMRRLLERARARGALVGGADPDLLASALLGTFWADRLAGRSTDRDWARRTAAAVLDPMLPP</sequence>
<evidence type="ECO:0000259" key="5">
    <source>
        <dbReference type="PROSITE" id="PS50977"/>
    </source>
</evidence>
<dbReference type="InterPro" id="IPR023772">
    <property type="entry name" value="DNA-bd_HTH_TetR-type_CS"/>
</dbReference>
<evidence type="ECO:0000313" key="7">
    <source>
        <dbReference type="Proteomes" id="UP001167160"/>
    </source>
</evidence>
<dbReference type="RefSeq" id="WP_251413166.1">
    <property type="nucleotide sequence ID" value="NZ_JAMQGM010000022.1"/>
</dbReference>
<evidence type="ECO:0000256" key="4">
    <source>
        <dbReference type="PROSITE-ProRule" id="PRU00335"/>
    </source>
</evidence>
<comment type="caution">
    <text evidence="6">The sequence shown here is derived from an EMBL/GenBank/DDBJ whole genome shotgun (WGS) entry which is preliminary data.</text>
</comment>
<dbReference type="PRINTS" id="PR00455">
    <property type="entry name" value="HTHTETR"/>
</dbReference>
<dbReference type="PROSITE" id="PS01081">
    <property type="entry name" value="HTH_TETR_1"/>
    <property type="match status" value="1"/>
</dbReference>
<protein>
    <submittedName>
        <fullName evidence="6">TetR/AcrR family transcriptional regulator</fullName>
    </submittedName>
</protein>
<dbReference type="SUPFAM" id="SSF48498">
    <property type="entry name" value="Tetracyclin repressor-like, C-terminal domain"/>
    <property type="match status" value="1"/>
</dbReference>
<keyword evidence="1" id="KW-0805">Transcription regulation</keyword>
<reference evidence="6" key="1">
    <citation type="journal article" date="2023" name="Int. J. Syst. Evol. Microbiol.">
        <title>Streptomyces meridianus sp. nov. isolated from brackish water of the Tagus estuary in Alcochete, Portugal.</title>
        <authorList>
            <person name="Santos J.D.N."/>
            <person name="Klimek D."/>
            <person name="Calusinska M."/>
            <person name="Lobo Da Cunha A."/>
            <person name="Catita J."/>
            <person name="Goncalves H."/>
            <person name="Gonzalez I."/>
            <person name="Reyes F."/>
            <person name="Lage O.M."/>
        </authorList>
    </citation>
    <scope>NUCLEOTIDE SEQUENCE</scope>
    <source>
        <strain evidence="6">MTZ3.1</strain>
    </source>
</reference>
<dbReference type="InterPro" id="IPR050109">
    <property type="entry name" value="HTH-type_TetR-like_transc_reg"/>
</dbReference>
<dbReference type="InterPro" id="IPR011075">
    <property type="entry name" value="TetR_C"/>
</dbReference>
<dbReference type="InterPro" id="IPR009057">
    <property type="entry name" value="Homeodomain-like_sf"/>
</dbReference>
<name>A0ABT0X6B1_9ACTN</name>
<dbReference type="Gene3D" id="1.10.357.10">
    <property type="entry name" value="Tetracycline Repressor, domain 2"/>
    <property type="match status" value="1"/>
</dbReference>
<dbReference type="Pfam" id="PF16859">
    <property type="entry name" value="TetR_C_11"/>
    <property type="match status" value="1"/>
</dbReference>
<proteinExistence type="predicted"/>
<dbReference type="Gene3D" id="1.10.10.60">
    <property type="entry name" value="Homeodomain-like"/>
    <property type="match status" value="1"/>
</dbReference>
<gene>
    <name evidence="6" type="ORF">M1E25_10625</name>
</gene>